<evidence type="ECO:0000313" key="2">
    <source>
        <dbReference type="Proteomes" id="UP000297454"/>
    </source>
</evidence>
<dbReference type="AlphaFoldDB" id="A0A4R9C3R7"/>
<reference evidence="1 2" key="1">
    <citation type="submission" date="2019-01" db="EMBL/GenBank/DDBJ databases">
        <title>Draft Genome Sequences of Helcococcus ovis Strains Isolated from the Uterus and Vagina of Dairy Cows with Metritis.</title>
        <authorList>
            <person name="Cunha F."/>
            <person name="Jeon S.J."/>
            <person name="Kutzer P."/>
            <person name="Galvao K.N."/>
        </authorList>
    </citation>
    <scope>NUCLEOTIDE SEQUENCE [LARGE SCALE GENOMIC DNA]</scope>
    <source>
        <strain evidence="1 2">KG-37</strain>
    </source>
</reference>
<name>A0A4R9C3R7_9FIRM</name>
<proteinExistence type="predicted"/>
<dbReference type="RefSeq" id="WP_134711583.1">
    <property type="nucleotide sequence ID" value="NZ_CP119081.1"/>
</dbReference>
<accession>A0A4R9C3R7</accession>
<dbReference type="GeneID" id="97030764"/>
<dbReference type="OrthoDB" id="1953676at2"/>
<gene>
    <name evidence="1" type="ORF">EQF91_03775</name>
</gene>
<organism evidence="1 2">
    <name type="scientific">Helcococcus ovis</name>
    <dbReference type="NCBI Taxonomy" id="72026"/>
    <lineage>
        <taxon>Bacteria</taxon>
        <taxon>Bacillati</taxon>
        <taxon>Bacillota</taxon>
        <taxon>Tissierellia</taxon>
        <taxon>Tissierellales</taxon>
        <taxon>Peptoniphilaceae</taxon>
        <taxon>Helcococcus</taxon>
    </lineage>
</organism>
<evidence type="ECO:0008006" key="3">
    <source>
        <dbReference type="Google" id="ProtNLM"/>
    </source>
</evidence>
<comment type="caution">
    <text evidence="1">The sequence shown here is derived from an EMBL/GenBank/DDBJ whole genome shotgun (WGS) entry which is preliminary data.</text>
</comment>
<sequence length="138" mass="15667">MVKLVLGKSGSGKTKYLIDNANEEKSRGNGNIVFIDTDDSHIFSLDYAVRLINAKKYGIDNIESLYGFIAGIVSRDYDIEKVYLDGLYQIVEFTPENTKVFVEKLNKLTEESDLEILLGLDFEDESEFKDLEVEVQVL</sequence>
<dbReference type="Proteomes" id="UP000297454">
    <property type="component" value="Unassembled WGS sequence"/>
</dbReference>
<evidence type="ECO:0000313" key="1">
    <source>
        <dbReference type="EMBL" id="TFF66430.1"/>
    </source>
</evidence>
<protein>
    <recommendedName>
        <fullName evidence="3">Twitching motility protein PilT</fullName>
    </recommendedName>
</protein>
<keyword evidence="2" id="KW-1185">Reference proteome</keyword>
<dbReference type="EMBL" id="SCFR01000010">
    <property type="protein sequence ID" value="TFF66430.1"/>
    <property type="molecule type" value="Genomic_DNA"/>
</dbReference>